<dbReference type="InterPro" id="IPR053135">
    <property type="entry name" value="AKR2_Oxidoreductase"/>
</dbReference>
<dbReference type="RefSeq" id="WP_153510829.1">
    <property type="nucleotide sequence ID" value="NZ_CP045652.1"/>
</dbReference>
<dbReference type="KEGG" id="sphe:GFH32_07660"/>
<accession>A0A5Q0Q825</accession>
<evidence type="ECO:0000313" key="2">
    <source>
        <dbReference type="EMBL" id="QGA26207.1"/>
    </source>
</evidence>
<evidence type="ECO:0000313" key="3">
    <source>
        <dbReference type="Proteomes" id="UP000326921"/>
    </source>
</evidence>
<dbReference type="Gene3D" id="3.20.20.100">
    <property type="entry name" value="NADP-dependent oxidoreductase domain"/>
    <property type="match status" value="1"/>
</dbReference>
<gene>
    <name evidence="2" type="ORF">GFH32_07660</name>
</gene>
<evidence type="ECO:0000259" key="1">
    <source>
        <dbReference type="Pfam" id="PF00248"/>
    </source>
</evidence>
<dbReference type="InterPro" id="IPR023210">
    <property type="entry name" value="NADP_OxRdtase_dom"/>
</dbReference>
<dbReference type="PANTHER" id="PTHR43312:SF1">
    <property type="entry name" value="NADP-DEPENDENT OXIDOREDUCTASE DOMAIN-CONTAINING PROTEIN"/>
    <property type="match status" value="1"/>
</dbReference>
<dbReference type="GO" id="GO:0016491">
    <property type="term" value="F:oxidoreductase activity"/>
    <property type="evidence" value="ECO:0007669"/>
    <property type="project" value="InterPro"/>
</dbReference>
<name>A0A5Q0Q825_9SPHI</name>
<sequence>MNQSKLAHADLLIPEISLGAMSLDYKEPQLASKILDQALALGINYIDTADLYDRGENERMIGNLTKANRKNWLLASKVGNLWRQDGSGWDWVPSKQYIIQAVEQSLKNLQTDYLDLYQLHGGTNEDPMAEIVEAFELLKAQGKIRAYGISSIRPNVFQNYAKGSQISSNLMQYSLLDRRPEEYLDFFDKSQVSVFVRGALAQGLLVDKSAKSYLGFEATAIARLQIALQDVSNDLQVPKLALALKYPLLHRAVKSIVVGIRTAQQMDDLEQAIQKLADIQLSDYEDLLNLLPTNRYTDHRQ</sequence>
<dbReference type="InterPro" id="IPR020471">
    <property type="entry name" value="AKR"/>
</dbReference>
<reference evidence="2 3" key="1">
    <citation type="submission" date="2019-10" db="EMBL/GenBank/DDBJ databases">
        <authorList>
            <person name="Dong K."/>
        </authorList>
    </citation>
    <scope>NUCLEOTIDE SEQUENCE [LARGE SCALE GENOMIC DNA]</scope>
    <source>
        <strain evidence="3">dk4302</strain>
    </source>
</reference>
<dbReference type="InterPro" id="IPR036812">
    <property type="entry name" value="NAD(P)_OxRdtase_dom_sf"/>
</dbReference>
<dbReference type="AlphaFoldDB" id="A0A5Q0Q825"/>
<dbReference type="PRINTS" id="PR00069">
    <property type="entry name" value="ALDKETRDTASE"/>
</dbReference>
<proteinExistence type="predicted"/>
<dbReference type="SUPFAM" id="SSF51430">
    <property type="entry name" value="NAD(P)-linked oxidoreductase"/>
    <property type="match status" value="1"/>
</dbReference>
<dbReference type="Pfam" id="PF00248">
    <property type="entry name" value="Aldo_ket_red"/>
    <property type="match status" value="1"/>
</dbReference>
<feature type="domain" description="NADP-dependent oxidoreductase" evidence="1">
    <location>
        <begin position="15"/>
        <end position="275"/>
    </location>
</feature>
<dbReference type="PANTHER" id="PTHR43312">
    <property type="entry name" value="D-THREO-ALDOSE 1-DEHYDROGENASE"/>
    <property type="match status" value="1"/>
</dbReference>
<dbReference type="EMBL" id="CP045652">
    <property type="protein sequence ID" value="QGA26207.1"/>
    <property type="molecule type" value="Genomic_DNA"/>
</dbReference>
<organism evidence="2 3">
    <name type="scientific">Sphingobacterium zhuxiongii</name>
    <dbReference type="NCBI Taxonomy" id="2662364"/>
    <lineage>
        <taxon>Bacteria</taxon>
        <taxon>Pseudomonadati</taxon>
        <taxon>Bacteroidota</taxon>
        <taxon>Sphingobacteriia</taxon>
        <taxon>Sphingobacteriales</taxon>
        <taxon>Sphingobacteriaceae</taxon>
        <taxon>Sphingobacterium</taxon>
    </lineage>
</organism>
<keyword evidence="3" id="KW-1185">Reference proteome</keyword>
<protein>
    <submittedName>
        <fullName evidence="2">Aldo/keto reductase</fullName>
    </submittedName>
</protein>
<dbReference type="CDD" id="cd19086">
    <property type="entry name" value="AKR_AKR11C1"/>
    <property type="match status" value="1"/>
</dbReference>
<dbReference type="Proteomes" id="UP000326921">
    <property type="component" value="Chromosome"/>
</dbReference>